<evidence type="ECO:0000256" key="3">
    <source>
        <dbReference type="RuleBase" id="RU000363"/>
    </source>
</evidence>
<dbReference type="RefSeq" id="WP_098696077.1">
    <property type="nucleotide sequence ID" value="NZ_CP023778.1"/>
</dbReference>
<comment type="similarity">
    <text evidence="1 3">Belongs to the short-chain dehydrogenases/reductases (SDR) family.</text>
</comment>
<dbReference type="GeneID" id="88360690"/>
<dbReference type="PANTHER" id="PTHR44196">
    <property type="entry name" value="DEHYDROGENASE/REDUCTASE SDR FAMILY MEMBER 7B"/>
    <property type="match status" value="1"/>
</dbReference>
<dbReference type="Pfam" id="PF00106">
    <property type="entry name" value="adh_short"/>
    <property type="match status" value="1"/>
</dbReference>
<dbReference type="EMBL" id="CP023778">
    <property type="protein sequence ID" value="ATL69029.1"/>
    <property type="molecule type" value="Genomic_DNA"/>
</dbReference>
<dbReference type="InterPro" id="IPR002347">
    <property type="entry name" value="SDR_fam"/>
</dbReference>
<gene>
    <name evidence="4" type="ORF">CRH09_25475</name>
</gene>
<dbReference type="PRINTS" id="PR00080">
    <property type="entry name" value="SDRFAMILY"/>
</dbReference>
<dbReference type="Proteomes" id="UP000221961">
    <property type="component" value="Chromosome"/>
</dbReference>
<sequence>MRRVEGGWAVTVRERIGSALLARSLGPVGGVRRRRGGAEGVVGKRILLTGASAGVGRAAAVRLAGAGAEMVLVARRGDELERLQGEIRAAGGKVEYRVCDMSEAGQVEELVRWVVDTYGGVDVLINNAARSIRRPLTESFDRLHDYHRTMAVNYFGAVQLTLGLLPEMIARGTGHVINVGTWTVAADTSPWFTAYHASKAALAGFSRAAGGELERAGIAVTSVHYPLVHTAMSAPTEKFRALPGLTPEQAAEWLVTAIRTRPVRMVPQYAAFLRLLGIVSPRTVDRMVARGG</sequence>
<dbReference type="InterPro" id="IPR036291">
    <property type="entry name" value="NAD(P)-bd_dom_sf"/>
</dbReference>
<dbReference type="PANTHER" id="PTHR44196:SF1">
    <property type="entry name" value="DEHYDROGENASE_REDUCTASE SDR FAMILY MEMBER 7B"/>
    <property type="match status" value="1"/>
</dbReference>
<dbReference type="AlphaFoldDB" id="A0A291RP35"/>
<accession>A0A291RP35</accession>
<protein>
    <submittedName>
        <fullName evidence="4">Short-chain dehydrogenase</fullName>
    </submittedName>
</protein>
<dbReference type="PRINTS" id="PR00081">
    <property type="entry name" value="GDHRDH"/>
</dbReference>
<keyword evidence="2" id="KW-0560">Oxidoreductase</keyword>
<organism evidence="4 5">
    <name type="scientific">Nocardia terpenica</name>
    <dbReference type="NCBI Taxonomy" id="455432"/>
    <lineage>
        <taxon>Bacteria</taxon>
        <taxon>Bacillati</taxon>
        <taxon>Actinomycetota</taxon>
        <taxon>Actinomycetes</taxon>
        <taxon>Mycobacteriales</taxon>
        <taxon>Nocardiaceae</taxon>
        <taxon>Nocardia</taxon>
    </lineage>
</organism>
<dbReference type="KEGG" id="ntp:CRH09_25475"/>
<evidence type="ECO:0000313" key="4">
    <source>
        <dbReference type="EMBL" id="ATL69029.1"/>
    </source>
</evidence>
<name>A0A291RP35_9NOCA</name>
<evidence type="ECO:0000313" key="5">
    <source>
        <dbReference type="Proteomes" id="UP000221961"/>
    </source>
</evidence>
<proteinExistence type="inferred from homology"/>
<dbReference type="Gene3D" id="3.40.50.720">
    <property type="entry name" value="NAD(P)-binding Rossmann-like Domain"/>
    <property type="match status" value="1"/>
</dbReference>
<evidence type="ECO:0000256" key="1">
    <source>
        <dbReference type="ARBA" id="ARBA00006484"/>
    </source>
</evidence>
<dbReference type="SUPFAM" id="SSF51735">
    <property type="entry name" value="NAD(P)-binding Rossmann-fold domains"/>
    <property type="match status" value="1"/>
</dbReference>
<reference evidence="4 5" key="1">
    <citation type="submission" date="2017-10" db="EMBL/GenBank/DDBJ databases">
        <title>Comparative genomics between pathogenic Norcardia.</title>
        <authorList>
            <person name="Zeng L."/>
        </authorList>
    </citation>
    <scope>NUCLEOTIDE SEQUENCE [LARGE SCALE GENOMIC DNA]</scope>
    <source>
        <strain evidence="4 5">NC_YFY_NT001</strain>
    </source>
</reference>
<dbReference type="GO" id="GO:0016020">
    <property type="term" value="C:membrane"/>
    <property type="evidence" value="ECO:0007669"/>
    <property type="project" value="TreeGrafter"/>
</dbReference>
<evidence type="ECO:0000256" key="2">
    <source>
        <dbReference type="ARBA" id="ARBA00023002"/>
    </source>
</evidence>
<dbReference type="GO" id="GO:0016491">
    <property type="term" value="F:oxidoreductase activity"/>
    <property type="evidence" value="ECO:0007669"/>
    <property type="project" value="UniProtKB-KW"/>
</dbReference>